<dbReference type="InterPro" id="IPR050164">
    <property type="entry name" value="Peptidase_C19"/>
</dbReference>
<dbReference type="InterPro" id="IPR002893">
    <property type="entry name" value="Znf_MYND"/>
</dbReference>
<feature type="compositionally biased region" description="Basic and acidic residues" evidence="5">
    <location>
        <begin position="407"/>
        <end position="419"/>
    </location>
</feature>
<evidence type="ECO:0000256" key="3">
    <source>
        <dbReference type="ARBA" id="ARBA00022833"/>
    </source>
</evidence>
<evidence type="ECO:0000259" key="7">
    <source>
        <dbReference type="PROSITE" id="PS50865"/>
    </source>
</evidence>
<dbReference type="Pfam" id="PF00443">
    <property type="entry name" value="UCH"/>
    <property type="match status" value="1"/>
</dbReference>
<keyword evidence="3" id="KW-0862">Zinc</keyword>
<keyword evidence="2 4" id="KW-0863">Zinc-finger</keyword>
<dbReference type="CDD" id="cd02661">
    <property type="entry name" value="Peptidase_C19E"/>
    <property type="match status" value="1"/>
</dbReference>
<dbReference type="eggNOG" id="KOG1865">
    <property type="taxonomic scope" value="Eukaryota"/>
</dbReference>
<dbReference type="PROSITE" id="PS50235">
    <property type="entry name" value="USP_3"/>
    <property type="match status" value="1"/>
</dbReference>
<evidence type="ECO:0000256" key="5">
    <source>
        <dbReference type="SAM" id="MobiDB-lite"/>
    </source>
</evidence>
<feature type="compositionally biased region" description="Low complexity" evidence="5">
    <location>
        <begin position="386"/>
        <end position="406"/>
    </location>
</feature>
<dbReference type="SUPFAM" id="SSF144232">
    <property type="entry name" value="HIT/MYND zinc finger-like"/>
    <property type="match status" value="1"/>
</dbReference>
<dbReference type="PANTHER" id="PTHR24006:SF834">
    <property type="entry name" value="USP DOMAIN-CONTAINING PROTEIN"/>
    <property type="match status" value="1"/>
</dbReference>
<dbReference type="GO" id="GO:0005829">
    <property type="term" value="C:cytosol"/>
    <property type="evidence" value="ECO:0000318"/>
    <property type="project" value="GO_Central"/>
</dbReference>
<name>M4CUE2_BRACM</name>
<keyword evidence="1" id="KW-0479">Metal-binding</keyword>
<evidence type="ECO:0000313" key="9">
    <source>
        <dbReference type="Proteomes" id="UP000011750"/>
    </source>
</evidence>
<feature type="domain" description="USP" evidence="6">
    <location>
        <begin position="40"/>
        <end position="340"/>
    </location>
</feature>
<keyword evidence="9" id="KW-1185">Reference proteome</keyword>
<proteinExistence type="predicted"/>
<feature type="compositionally biased region" description="Polar residues" evidence="5">
    <location>
        <begin position="360"/>
        <end position="373"/>
    </location>
</feature>
<accession>M4CUE2</accession>
<organism evidence="8 9">
    <name type="scientific">Brassica campestris</name>
    <name type="common">Field mustard</name>
    <dbReference type="NCBI Taxonomy" id="3711"/>
    <lineage>
        <taxon>Eukaryota</taxon>
        <taxon>Viridiplantae</taxon>
        <taxon>Streptophyta</taxon>
        <taxon>Embryophyta</taxon>
        <taxon>Tracheophyta</taxon>
        <taxon>Spermatophyta</taxon>
        <taxon>Magnoliopsida</taxon>
        <taxon>eudicotyledons</taxon>
        <taxon>Gunneridae</taxon>
        <taxon>Pentapetalae</taxon>
        <taxon>rosids</taxon>
        <taxon>malvids</taxon>
        <taxon>Brassicales</taxon>
        <taxon>Brassicaceae</taxon>
        <taxon>Brassiceae</taxon>
        <taxon>Brassica</taxon>
    </lineage>
</organism>
<dbReference type="GO" id="GO:0005634">
    <property type="term" value="C:nucleus"/>
    <property type="evidence" value="ECO:0000318"/>
    <property type="project" value="GO_Central"/>
</dbReference>
<reference evidence="8" key="3">
    <citation type="submission" date="2023-03" db="UniProtKB">
        <authorList>
            <consortium name="EnsemblPlants"/>
        </authorList>
    </citation>
    <scope>IDENTIFICATION</scope>
    <source>
        <strain evidence="8">cv. Chiifu-401-42</strain>
    </source>
</reference>
<evidence type="ECO:0000256" key="4">
    <source>
        <dbReference type="PROSITE-ProRule" id="PRU00134"/>
    </source>
</evidence>
<evidence type="ECO:0000313" key="8">
    <source>
        <dbReference type="EnsemblPlants" id="Bra007837.1-P"/>
    </source>
</evidence>
<dbReference type="PROSITE" id="PS50865">
    <property type="entry name" value="ZF_MYND_2"/>
    <property type="match status" value="1"/>
</dbReference>
<evidence type="ECO:0000259" key="6">
    <source>
        <dbReference type="PROSITE" id="PS50235"/>
    </source>
</evidence>
<feature type="compositionally biased region" description="Basic and acidic residues" evidence="5">
    <location>
        <begin position="492"/>
        <end position="510"/>
    </location>
</feature>
<dbReference type="InterPro" id="IPR028889">
    <property type="entry name" value="USP"/>
</dbReference>
<dbReference type="AlphaFoldDB" id="M4CUE2"/>
<dbReference type="STRING" id="51351.M4CUE2"/>
<dbReference type="PROSITE" id="PS01360">
    <property type="entry name" value="ZF_MYND_1"/>
    <property type="match status" value="1"/>
</dbReference>
<reference evidence="8 9" key="2">
    <citation type="journal article" date="2018" name="Hortic Res">
        <title>Improved Brassica rapa reference genome by single-molecule sequencing and chromosome conformation capture technologies.</title>
        <authorList>
            <person name="Zhang L."/>
            <person name="Cai X."/>
            <person name="Wu J."/>
            <person name="Liu M."/>
            <person name="Grob S."/>
            <person name="Cheng F."/>
            <person name="Liang J."/>
            <person name="Cai C."/>
            <person name="Liu Z."/>
            <person name="Liu B."/>
            <person name="Wang F."/>
            <person name="Li S."/>
            <person name="Liu F."/>
            <person name="Li X."/>
            <person name="Cheng L."/>
            <person name="Yang W."/>
            <person name="Li M.H."/>
            <person name="Grossniklaus U."/>
            <person name="Zheng H."/>
            <person name="Wang X."/>
        </authorList>
    </citation>
    <scope>NUCLEOTIDE SEQUENCE [LARGE SCALE GENOMIC DNA]</scope>
    <source>
        <strain evidence="8 9">cv. Chiifu-401-42</strain>
    </source>
</reference>
<feature type="compositionally biased region" description="Basic and acidic residues" evidence="5">
    <location>
        <begin position="348"/>
        <end position="359"/>
    </location>
</feature>
<dbReference type="InterPro" id="IPR001394">
    <property type="entry name" value="Peptidase_C19_UCH"/>
</dbReference>
<dbReference type="GO" id="GO:0016579">
    <property type="term" value="P:protein deubiquitination"/>
    <property type="evidence" value="ECO:0007669"/>
    <property type="project" value="InterPro"/>
</dbReference>
<feature type="region of interest" description="Disordered" evidence="5">
    <location>
        <begin position="344"/>
        <end position="510"/>
    </location>
</feature>
<dbReference type="GO" id="GO:0008270">
    <property type="term" value="F:zinc ion binding"/>
    <property type="evidence" value="ECO:0007669"/>
    <property type="project" value="UniProtKB-KW"/>
</dbReference>
<sequence length="510" mass="56363">MVPDAAAECSVCGKLSTKKCSRCKSVRYCSAECQKSDWNSGHNRQCKVFKSSDSSPVRKDDLGFKASLFGSRRNDWCFFCEFETHLERANMSRFPFSPMNIISRLPNIGGNLGYGRQEDAHELMRFVIDMMQSVCLDEFGGEKAVPPRAQETTLIQHIFGGLLQSQVKCTVCSNVSDQYENMMDLTVEIHGDAVSLEECLDQFTAKEWLQGDNLYKCDRCNDYVKACKRLSIRSAPNILTIALKRFQGGRFGKLNKRIGFPETFDLSPYTSGGGEGSDVYNLYAVIVHLDMLNASFFGHYICYVKDLRGDWYRIDDSEVEKVELEDVLSQRAYMLLYSRVQTRPSSLRPEEVQDEKKTDTLNTESSQDGSVESSGVGPNVSSLCNGISISHSEGSSSSSLSSSVSVSEKEGEVAERVDTVDSESNPSVDMEHDSGTDHQEVVNGKEHPTVEDPAVDSSDNTASSPSAATENPTVEDPACSDITTSSPSAAIESKHKEKEDSDTKMIDDAQ</sequence>
<dbReference type="EnsemblPlants" id="Bra007837.1">
    <property type="protein sequence ID" value="Bra007837.1-P"/>
    <property type="gene ID" value="Bra007837"/>
</dbReference>
<dbReference type="InterPro" id="IPR038765">
    <property type="entry name" value="Papain-like_cys_pep_sf"/>
</dbReference>
<evidence type="ECO:0000256" key="2">
    <source>
        <dbReference type="ARBA" id="ARBA00022771"/>
    </source>
</evidence>
<dbReference type="Gramene" id="Bra007837.1">
    <property type="protein sequence ID" value="Bra007837.1-P"/>
    <property type="gene ID" value="Bra007837"/>
</dbReference>
<feature type="compositionally biased region" description="Polar residues" evidence="5">
    <location>
        <begin position="457"/>
        <end position="472"/>
    </location>
</feature>
<dbReference type="FunFam" id="3.90.70.10:FF:000026">
    <property type="entry name" value="Ubiquitin carboxyl-terminal hydrolase 15"/>
    <property type="match status" value="1"/>
</dbReference>
<dbReference type="GO" id="GO:0004843">
    <property type="term" value="F:cysteine-type deubiquitinase activity"/>
    <property type="evidence" value="ECO:0000318"/>
    <property type="project" value="GO_Central"/>
</dbReference>
<dbReference type="OMA" id="EVSFCEN"/>
<evidence type="ECO:0008006" key="10">
    <source>
        <dbReference type="Google" id="ProtNLM"/>
    </source>
</evidence>
<dbReference type="Gene3D" id="6.10.140.2220">
    <property type="match status" value="1"/>
</dbReference>
<dbReference type="Proteomes" id="UP000011750">
    <property type="component" value="Chromosome A09"/>
</dbReference>
<dbReference type="GO" id="GO:0031647">
    <property type="term" value="P:regulation of protein stability"/>
    <property type="evidence" value="ECO:0000318"/>
    <property type="project" value="GO_Central"/>
</dbReference>
<feature type="compositionally biased region" description="Basic and acidic residues" evidence="5">
    <location>
        <begin position="429"/>
        <end position="450"/>
    </location>
</feature>
<dbReference type="PANTHER" id="PTHR24006">
    <property type="entry name" value="UBIQUITIN CARBOXYL-TERMINAL HYDROLASE"/>
    <property type="match status" value="1"/>
</dbReference>
<dbReference type="SUPFAM" id="SSF54001">
    <property type="entry name" value="Cysteine proteinases"/>
    <property type="match status" value="1"/>
</dbReference>
<dbReference type="InParanoid" id="M4CUE2"/>
<reference evidence="8 9" key="1">
    <citation type="journal article" date="2011" name="Nat. Genet.">
        <title>The genome of the mesopolyploid crop species Brassica rapa.</title>
        <authorList>
            <consortium name="Brassica rapa Genome Sequencing Project Consortium"/>
            <person name="Wang X."/>
            <person name="Wang H."/>
            <person name="Wang J."/>
            <person name="Sun R."/>
            <person name="Wu J."/>
            <person name="Liu S."/>
            <person name="Bai Y."/>
            <person name="Mun J.H."/>
            <person name="Bancroft I."/>
            <person name="Cheng F."/>
            <person name="Huang S."/>
            <person name="Li X."/>
            <person name="Hua W."/>
            <person name="Wang J."/>
            <person name="Wang X."/>
            <person name="Freeling M."/>
            <person name="Pires J.C."/>
            <person name="Paterson A.H."/>
            <person name="Chalhoub B."/>
            <person name="Wang B."/>
            <person name="Hayward A."/>
            <person name="Sharpe A.G."/>
            <person name="Park B.S."/>
            <person name="Weisshaar B."/>
            <person name="Liu B."/>
            <person name="Li B."/>
            <person name="Liu B."/>
            <person name="Tong C."/>
            <person name="Song C."/>
            <person name="Duran C."/>
            <person name="Peng C."/>
            <person name="Geng C."/>
            <person name="Koh C."/>
            <person name="Lin C."/>
            <person name="Edwards D."/>
            <person name="Mu D."/>
            <person name="Shen D."/>
            <person name="Soumpourou E."/>
            <person name="Li F."/>
            <person name="Fraser F."/>
            <person name="Conant G."/>
            <person name="Lassalle G."/>
            <person name="King G.J."/>
            <person name="Bonnema G."/>
            <person name="Tang H."/>
            <person name="Wang H."/>
            <person name="Belcram H."/>
            <person name="Zhou H."/>
            <person name="Hirakawa H."/>
            <person name="Abe H."/>
            <person name="Guo H."/>
            <person name="Wang H."/>
            <person name="Jin H."/>
            <person name="Parkin I.A."/>
            <person name="Batley J."/>
            <person name="Kim J.S."/>
            <person name="Just J."/>
            <person name="Li J."/>
            <person name="Xu J."/>
            <person name="Deng J."/>
            <person name="Kim J.A."/>
            <person name="Li J."/>
            <person name="Yu J."/>
            <person name="Meng J."/>
            <person name="Wang J."/>
            <person name="Min J."/>
            <person name="Poulain J."/>
            <person name="Wang J."/>
            <person name="Hatakeyama K."/>
            <person name="Wu K."/>
            <person name="Wang L."/>
            <person name="Fang L."/>
            <person name="Trick M."/>
            <person name="Links M.G."/>
            <person name="Zhao M."/>
            <person name="Jin M."/>
            <person name="Ramchiary N."/>
            <person name="Drou N."/>
            <person name="Berkman P.J."/>
            <person name="Cai Q."/>
            <person name="Huang Q."/>
            <person name="Li R."/>
            <person name="Tabata S."/>
            <person name="Cheng S."/>
            <person name="Zhang S."/>
            <person name="Zhang S."/>
            <person name="Huang S."/>
            <person name="Sato S."/>
            <person name="Sun S."/>
            <person name="Kwon S.J."/>
            <person name="Choi S.R."/>
            <person name="Lee T.H."/>
            <person name="Fan W."/>
            <person name="Zhao X."/>
            <person name="Tan X."/>
            <person name="Xu X."/>
            <person name="Wang Y."/>
            <person name="Qiu Y."/>
            <person name="Yin Y."/>
            <person name="Li Y."/>
            <person name="Du Y."/>
            <person name="Liao Y."/>
            <person name="Lim Y."/>
            <person name="Narusaka Y."/>
            <person name="Wang Y."/>
            <person name="Wang Z."/>
            <person name="Li Z."/>
            <person name="Wang Z."/>
            <person name="Xiong Z."/>
            <person name="Zhang Z."/>
        </authorList>
    </citation>
    <scope>NUCLEOTIDE SEQUENCE [LARGE SCALE GENOMIC DNA]</scope>
    <source>
        <strain evidence="8 9">cv. Chiifu-401-42</strain>
    </source>
</reference>
<dbReference type="Gene3D" id="3.90.70.10">
    <property type="entry name" value="Cysteine proteinases"/>
    <property type="match status" value="1"/>
</dbReference>
<protein>
    <recommendedName>
        <fullName evidence="10">USP domain-containing protein</fullName>
    </recommendedName>
</protein>
<feature type="domain" description="MYND-type" evidence="7">
    <location>
        <begin position="9"/>
        <end position="46"/>
    </location>
</feature>
<evidence type="ECO:0000256" key="1">
    <source>
        <dbReference type="ARBA" id="ARBA00022723"/>
    </source>
</evidence>
<dbReference type="HOGENOM" id="CLU_008279_10_3_1"/>